<dbReference type="Proteomes" id="UP000554482">
    <property type="component" value="Unassembled WGS sequence"/>
</dbReference>
<sequence length="70" mass="7970">MRNAKKTAEVTLHHNSLPQIVETSLHHKLITMRTCEFLSPIDGLTMEPPSSIRCEILQACRTAEVIIRCR</sequence>
<dbReference type="AlphaFoldDB" id="A0A7J6VKQ7"/>
<keyword evidence="2" id="KW-1185">Reference proteome</keyword>
<reference evidence="1 2" key="1">
    <citation type="submission" date="2020-06" db="EMBL/GenBank/DDBJ databases">
        <title>Transcriptomic and genomic resources for Thalictrum thalictroides and T. hernandezii: Facilitating candidate gene discovery in an emerging model plant lineage.</title>
        <authorList>
            <person name="Arias T."/>
            <person name="Riano-Pachon D.M."/>
            <person name="Di Stilio V.S."/>
        </authorList>
    </citation>
    <scope>NUCLEOTIDE SEQUENCE [LARGE SCALE GENOMIC DNA]</scope>
    <source>
        <strain evidence="2">cv. WT478/WT964</strain>
        <tissue evidence="1">Leaves</tissue>
    </source>
</reference>
<gene>
    <name evidence="1" type="ORF">FRX31_025062</name>
</gene>
<evidence type="ECO:0000313" key="1">
    <source>
        <dbReference type="EMBL" id="KAF5185351.1"/>
    </source>
</evidence>
<protein>
    <submittedName>
        <fullName evidence="1">Uncharacterized protein</fullName>
    </submittedName>
</protein>
<name>A0A7J6VKQ7_THATH</name>
<evidence type="ECO:0000313" key="2">
    <source>
        <dbReference type="Proteomes" id="UP000554482"/>
    </source>
</evidence>
<dbReference type="EMBL" id="JABWDY010030802">
    <property type="protein sequence ID" value="KAF5185351.1"/>
    <property type="molecule type" value="Genomic_DNA"/>
</dbReference>
<comment type="caution">
    <text evidence="1">The sequence shown here is derived from an EMBL/GenBank/DDBJ whole genome shotgun (WGS) entry which is preliminary data.</text>
</comment>
<proteinExistence type="predicted"/>
<accession>A0A7J6VKQ7</accession>
<organism evidence="1 2">
    <name type="scientific">Thalictrum thalictroides</name>
    <name type="common">Rue-anemone</name>
    <name type="synonym">Anemone thalictroides</name>
    <dbReference type="NCBI Taxonomy" id="46969"/>
    <lineage>
        <taxon>Eukaryota</taxon>
        <taxon>Viridiplantae</taxon>
        <taxon>Streptophyta</taxon>
        <taxon>Embryophyta</taxon>
        <taxon>Tracheophyta</taxon>
        <taxon>Spermatophyta</taxon>
        <taxon>Magnoliopsida</taxon>
        <taxon>Ranunculales</taxon>
        <taxon>Ranunculaceae</taxon>
        <taxon>Thalictroideae</taxon>
        <taxon>Thalictrum</taxon>
    </lineage>
</organism>